<accession>A0A2P2P500</accession>
<dbReference type="AlphaFoldDB" id="A0A2P2P500"/>
<organism evidence="1">
    <name type="scientific">Rhizophora mucronata</name>
    <name type="common">Asiatic mangrove</name>
    <dbReference type="NCBI Taxonomy" id="61149"/>
    <lineage>
        <taxon>Eukaryota</taxon>
        <taxon>Viridiplantae</taxon>
        <taxon>Streptophyta</taxon>
        <taxon>Embryophyta</taxon>
        <taxon>Tracheophyta</taxon>
        <taxon>Spermatophyta</taxon>
        <taxon>Magnoliopsida</taxon>
        <taxon>eudicotyledons</taxon>
        <taxon>Gunneridae</taxon>
        <taxon>Pentapetalae</taxon>
        <taxon>rosids</taxon>
        <taxon>fabids</taxon>
        <taxon>Malpighiales</taxon>
        <taxon>Rhizophoraceae</taxon>
        <taxon>Rhizophora</taxon>
    </lineage>
</organism>
<reference evidence="1" key="1">
    <citation type="submission" date="2018-02" db="EMBL/GenBank/DDBJ databases">
        <title>Rhizophora mucronata_Transcriptome.</title>
        <authorList>
            <person name="Meera S.P."/>
            <person name="Sreeshan A."/>
            <person name="Augustine A."/>
        </authorList>
    </citation>
    <scope>NUCLEOTIDE SEQUENCE</scope>
    <source>
        <tissue evidence="1">Leaf</tissue>
    </source>
</reference>
<evidence type="ECO:0000313" key="1">
    <source>
        <dbReference type="EMBL" id="MBX49759.1"/>
    </source>
</evidence>
<proteinExistence type="predicted"/>
<name>A0A2P2P500_RHIMU</name>
<dbReference type="EMBL" id="GGEC01069275">
    <property type="protein sequence ID" value="MBX49759.1"/>
    <property type="molecule type" value="Transcribed_RNA"/>
</dbReference>
<protein>
    <submittedName>
        <fullName evidence="1">Uncharacterized protein</fullName>
    </submittedName>
</protein>
<sequence length="28" mass="3257">MTLFILDSTDYYCAWGCAWLQGCLYCLC</sequence>